<comment type="similarity">
    <text evidence="2">Belongs to the CWC22 family.</text>
</comment>
<feature type="compositionally biased region" description="Acidic residues" evidence="5">
    <location>
        <begin position="315"/>
        <end position="340"/>
    </location>
</feature>
<keyword evidence="3" id="KW-0810">Translation regulation</keyword>
<keyword evidence="9" id="KW-1185">Reference proteome</keyword>
<evidence type="ECO:0000313" key="9">
    <source>
        <dbReference type="Proteomes" id="UP000604825"/>
    </source>
</evidence>
<gene>
    <name evidence="8" type="ORF">NCGR_LOCUS53823</name>
</gene>
<dbReference type="InterPro" id="IPR016024">
    <property type="entry name" value="ARM-type_fold"/>
</dbReference>
<dbReference type="InterPro" id="IPR050781">
    <property type="entry name" value="CWC22_splicing_factor"/>
</dbReference>
<dbReference type="SUPFAM" id="SSF48371">
    <property type="entry name" value="ARM repeat"/>
    <property type="match status" value="1"/>
</dbReference>
<protein>
    <recommendedName>
        <fullName evidence="10">MI domain-containing protein</fullName>
    </recommendedName>
</protein>
<evidence type="ECO:0000259" key="6">
    <source>
        <dbReference type="SMART" id="SM00543"/>
    </source>
</evidence>
<dbReference type="InterPro" id="IPR003890">
    <property type="entry name" value="MIF4G-like_typ-3"/>
</dbReference>
<feature type="domain" description="MIF4G" evidence="6">
    <location>
        <begin position="62"/>
        <end position="243"/>
    </location>
</feature>
<dbReference type="GO" id="GO:0000398">
    <property type="term" value="P:mRNA splicing, via spliceosome"/>
    <property type="evidence" value="ECO:0007669"/>
    <property type="project" value="TreeGrafter"/>
</dbReference>
<organism evidence="8 9">
    <name type="scientific">Miscanthus lutarioriparius</name>
    <dbReference type="NCBI Taxonomy" id="422564"/>
    <lineage>
        <taxon>Eukaryota</taxon>
        <taxon>Viridiplantae</taxon>
        <taxon>Streptophyta</taxon>
        <taxon>Embryophyta</taxon>
        <taxon>Tracheophyta</taxon>
        <taxon>Spermatophyta</taxon>
        <taxon>Magnoliopsida</taxon>
        <taxon>Liliopsida</taxon>
        <taxon>Poales</taxon>
        <taxon>Poaceae</taxon>
        <taxon>PACMAD clade</taxon>
        <taxon>Panicoideae</taxon>
        <taxon>Andropogonodae</taxon>
        <taxon>Andropogoneae</taxon>
        <taxon>Saccharinae</taxon>
        <taxon>Miscanthus</taxon>
    </lineage>
</organism>
<evidence type="ECO:0000256" key="3">
    <source>
        <dbReference type="ARBA" id="ARBA00022845"/>
    </source>
</evidence>
<comment type="subcellular location">
    <subcellularLocation>
        <location evidence="1">Nucleus</location>
    </subcellularLocation>
</comment>
<accession>A0A811RJF2</accession>
<feature type="region of interest" description="Disordered" evidence="5">
    <location>
        <begin position="313"/>
        <end position="342"/>
    </location>
</feature>
<evidence type="ECO:0000313" key="8">
    <source>
        <dbReference type="EMBL" id="CAD6270531.1"/>
    </source>
</evidence>
<proteinExistence type="inferred from homology"/>
<feature type="region of interest" description="Disordered" evidence="5">
    <location>
        <begin position="1"/>
        <end position="31"/>
    </location>
</feature>
<evidence type="ECO:0000256" key="1">
    <source>
        <dbReference type="ARBA" id="ARBA00004123"/>
    </source>
</evidence>
<dbReference type="AlphaFoldDB" id="A0A811RJF2"/>
<evidence type="ECO:0000256" key="5">
    <source>
        <dbReference type="SAM" id="MobiDB-lite"/>
    </source>
</evidence>
<dbReference type="SMART" id="SM00544">
    <property type="entry name" value="MA3"/>
    <property type="match status" value="1"/>
</dbReference>
<name>A0A811RJF2_9POAL</name>
<dbReference type="GO" id="GO:0071013">
    <property type="term" value="C:catalytic step 2 spliceosome"/>
    <property type="evidence" value="ECO:0007669"/>
    <property type="project" value="TreeGrafter"/>
</dbReference>
<feature type="domain" description="MI" evidence="7">
    <location>
        <begin position="356"/>
        <end position="442"/>
    </location>
</feature>
<dbReference type="InterPro" id="IPR003891">
    <property type="entry name" value="Initiation_fac_eIF4g_MI"/>
</dbReference>
<evidence type="ECO:0000256" key="2">
    <source>
        <dbReference type="ARBA" id="ARBA00006856"/>
    </source>
</evidence>
<dbReference type="OrthoDB" id="651850at2759"/>
<evidence type="ECO:0000256" key="4">
    <source>
        <dbReference type="ARBA" id="ARBA00023242"/>
    </source>
</evidence>
<dbReference type="Gene3D" id="1.25.40.180">
    <property type="match status" value="1"/>
</dbReference>
<dbReference type="SMART" id="SM00543">
    <property type="entry name" value="MIF4G"/>
    <property type="match status" value="1"/>
</dbReference>
<comment type="caution">
    <text evidence="8">The sequence shown here is derived from an EMBL/GenBank/DDBJ whole genome shotgun (WGS) entry which is preliminary data.</text>
</comment>
<dbReference type="PANTHER" id="PTHR18034:SF6">
    <property type="entry name" value="MI DOMAIN-CONTAINING PROTEIN"/>
    <property type="match status" value="1"/>
</dbReference>
<reference evidence="8" key="1">
    <citation type="submission" date="2020-10" db="EMBL/GenBank/DDBJ databases">
        <authorList>
            <person name="Han B."/>
            <person name="Lu T."/>
            <person name="Zhao Q."/>
            <person name="Huang X."/>
            <person name="Zhao Y."/>
        </authorList>
    </citation>
    <scope>NUCLEOTIDE SEQUENCE</scope>
</reference>
<dbReference type="EMBL" id="CAJGYO010000015">
    <property type="protein sequence ID" value="CAD6270531.1"/>
    <property type="molecule type" value="Genomic_DNA"/>
</dbReference>
<keyword evidence="4" id="KW-0539">Nucleus</keyword>
<dbReference type="GO" id="GO:0006417">
    <property type="term" value="P:regulation of translation"/>
    <property type="evidence" value="ECO:0007669"/>
    <property type="project" value="UniProtKB-KW"/>
</dbReference>
<sequence>MERRGDASRKRPSTGDEEQIARPSSKRRGGIYVPPYRAITEDDDAGEFGNAEYQRRSWNALSKSITGLVNKATAANVRHVAPELLAENLVRGRGLLCRALLRSQAACPDFTDVFAALAAVVNARLPFVGRLLLVRLVLRVRRAHASGNRHQLAAAFVAHLVNQGVAHDLLAFELLALLLDRPTDGTVEVAVGFARECGAALGESCPRGLDAVFDNLRGILHDGDIDKRVQFMIEDLFAIRKARFRGHPPVRAELDLIEADDQVTHQVELSSSLEHGDELDPEVHLDVFEPSPSFAQDEAAYEDLKRTILGSAGDENLDLDQDQDQCSDDDDEASGDESAETELTIRDDTDTDLINLRRTIYLTLMSSVGSEEAGHKLLSVVRPGQELELCTMLVECCKKEKSPAGFEACFAGQYSAAHRMATDELRASARLYAHLLAADALPWHAILGRVRVTEDDTTSSSRIFIKMLFQDLAEQLGIRALSNKMNGEDTAVRDALFPRDCAKNTRFAINFFTAIGLGGVTEAARKLIV</sequence>
<dbReference type="Proteomes" id="UP000604825">
    <property type="component" value="Unassembled WGS sequence"/>
</dbReference>
<evidence type="ECO:0008006" key="10">
    <source>
        <dbReference type="Google" id="ProtNLM"/>
    </source>
</evidence>
<dbReference type="PANTHER" id="PTHR18034">
    <property type="entry name" value="CELL CYCLE CONTROL PROTEIN CWF22-RELATED"/>
    <property type="match status" value="1"/>
</dbReference>
<evidence type="ECO:0000259" key="7">
    <source>
        <dbReference type="SMART" id="SM00544"/>
    </source>
</evidence>
<dbReference type="GO" id="GO:0003723">
    <property type="term" value="F:RNA binding"/>
    <property type="evidence" value="ECO:0007669"/>
    <property type="project" value="InterPro"/>
</dbReference>